<protein>
    <submittedName>
        <fullName evidence="10">Cysteine desulfurase</fullName>
    </submittedName>
</protein>
<keyword evidence="6" id="KW-0408">Iron</keyword>
<keyword evidence="11" id="KW-1185">Reference proteome</keyword>
<dbReference type="Gene3D" id="3.90.1150.10">
    <property type="entry name" value="Aspartate Aminotransferase, domain 1"/>
    <property type="match status" value="1"/>
</dbReference>
<organism evidence="10 11">
    <name type="scientific">Limnoglobus roseus</name>
    <dbReference type="NCBI Taxonomy" id="2598579"/>
    <lineage>
        <taxon>Bacteria</taxon>
        <taxon>Pseudomonadati</taxon>
        <taxon>Planctomycetota</taxon>
        <taxon>Planctomycetia</taxon>
        <taxon>Gemmatales</taxon>
        <taxon>Gemmataceae</taxon>
        <taxon>Limnoglobus</taxon>
    </lineage>
</organism>
<dbReference type="PANTHER" id="PTHR11601:SF34">
    <property type="entry name" value="CYSTEINE DESULFURASE"/>
    <property type="match status" value="1"/>
</dbReference>
<evidence type="ECO:0000256" key="5">
    <source>
        <dbReference type="ARBA" id="ARBA00022898"/>
    </source>
</evidence>
<evidence type="ECO:0000256" key="8">
    <source>
        <dbReference type="ARBA" id="ARBA00050776"/>
    </source>
</evidence>
<dbReference type="EMBL" id="CP042425">
    <property type="protein sequence ID" value="QEL14528.1"/>
    <property type="molecule type" value="Genomic_DNA"/>
</dbReference>
<evidence type="ECO:0000313" key="11">
    <source>
        <dbReference type="Proteomes" id="UP000324974"/>
    </source>
</evidence>
<keyword evidence="5" id="KW-0663">Pyridoxal phosphate</keyword>
<dbReference type="AlphaFoldDB" id="A0A5C1ABX5"/>
<accession>A0A5C1ABX5</accession>
<comment type="catalytic activity">
    <reaction evidence="8">
        <text>(sulfur carrier)-H + L-cysteine = (sulfur carrier)-SH + L-alanine</text>
        <dbReference type="Rhea" id="RHEA:43892"/>
        <dbReference type="Rhea" id="RHEA-COMP:14737"/>
        <dbReference type="Rhea" id="RHEA-COMP:14739"/>
        <dbReference type="ChEBI" id="CHEBI:29917"/>
        <dbReference type="ChEBI" id="CHEBI:35235"/>
        <dbReference type="ChEBI" id="CHEBI:57972"/>
        <dbReference type="ChEBI" id="CHEBI:64428"/>
        <dbReference type="EC" id="2.8.1.7"/>
    </reaction>
</comment>
<dbReference type="Proteomes" id="UP000324974">
    <property type="component" value="Chromosome"/>
</dbReference>
<evidence type="ECO:0000256" key="4">
    <source>
        <dbReference type="ARBA" id="ARBA00022723"/>
    </source>
</evidence>
<proteinExistence type="inferred from homology"/>
<dbReference type="Gene3D" id="3.40.640.10">
    <property type="entry name" value="Type I PLP-dependent aspartate aminotransferase-like (Major domain)"/>
    <property type="match status" value="1"/>
</dbReference>
<evidence type="ECO:0000313" key="10">
    <source>
        <dbReference type="EMBL" id="QEL14528.1"/>
    </source>
</evidence>
<keyword evidence="3" id="KW-0808">Transferase</keyword>
<dbReference type="PIRSF" id="PIRSF005572">
    <property type="entry name" value="NifS"/>
    <property type="match status" value="1"/>
</dbReference>
<evidence type="ECO:0000256" key="6">
    <source>
        <dbReference type="ARBA" id="ARBA00023004"/>
    </source>
</evidence>
<evidence type="ECO:0000259" key="9">
    <source>
        <dbReference type="Pfam" id="PF00266"/>
    </source>
</evidence>
<comment type="cofactor">
    <cofactor evidence="1">
        <name>pyridoxal 5'-phosphate</name>
        <dbReference type="ChEBI" id="CHEBI:597326"/>
    </cofactor>
</comment>
<dbReference type="InterPro" id="IPR015421">
    <property type="entry name" value="PyrdxlP-dep_Trfase_major"/>
</dbReference>
<dbReference type="GO" id="GO:0046872">
    <property type="term" value="F:metal ion binding"/>
    <property type="evidence" value="ECO:0007669"/>
    <property type="project" value="UniProtKB-KW"/>
</dbReference>
<dbReference type="InterPro" id="IPR016454">
    <property type="entry name" value="Cysteine_dSase"/>
</dbReference>
<keyword evidence="7" id="KW-0411">Iron-sulfur</keyword>
<dbReference type="Pfam" id="PF00266">
    <property type="entry name" value="Aminotran_5"/>
    <property type="match status" value="1"/>
</dbReference>
<comment type="similarity">
    <text evidence="2">Belongs to the class-V pyridoxal-phosphate-dependent aminotransferase family. NifS/IscS subfamily.</text>
</comment>
<evidence type="ECO:0000256" key="7">
    <source>
        <dbReference type="ARBA" id="ARBA00023014"/>
    </source>
</evidence>
<evidence type="ECO:0000256" key="3">
    <source>
        <dbReference type="ARBA" id="ARBA00022679"/>
    </source>
</evidence>
<dbReference type="KEGG" id="lrs:PX52LOC_01418"/>
<keyword evidence="4" id="KW-0479">Metal-binding</keyword>
<evidence type="ECO:0000256" key="2">
    <source>
        <dbReference type="ARBA" id="ARBA00006490"/>
    </source>
</evidence>
<evidence type="ECO:0000256" key="1">
    <source>
        <dbReference type="ARBA" id="ARBA00001933"/>
    </source>
</evidence>
<dbReference type="InterPro" id="IPR015424">
    <property type="entry name" value="PyrdxlP-dep_Trfase"/>
</dbReference>
<dbReference type="InterPro" id="IPR000192">
    <property type="entry name" value="Aminotrans_V_dom"/>
</dbReference>
<dbReference type="SUPFAM" id="SSF53383">
    <property type="entry name" value="PLP-dependent transferases"/>
    <property type="match status" value="1"/>
</dbReference>
<feature type="domain" description="Aminotransferase class V" evidence="9">
    <location>
        <begin position="24"/>
        <end position="373"/>
    </location>
</feature>
<dbReference type="PANTHER" id="PTHR11601">
    <property type="entry name" value="CYSTEINE DESULFURYLASE FAMILY MEMBER"/>
    <property type="match status" value="1"/>
</dbReference>
<dbReference type="InterPro" id="IPR015422">
    <property type="entry name" value="PyrdxlP-dep_Trfase_small"/>
</dbReference>
<dbReference type="GO" id="GO:0051536">
    <property type="term" value="F:iron-sulfur cluster binding"/>
    <property type="evidence" value="ECO:0007669"/>
    <property type="project" value="UniProtKB-KW"/>
</dbReference>
<reference evidence="11" key="1">
    <citation type="submission" date="2019-08" db="EMBL/GenBank/DDBJ databases">
        <title>Limnoglobus roseus gen. nov., sp. nov., a novel freshwater planctomycete with a giant genome from the family Gemmataceae.</title>
        <authorList>
            <person name="Kulichevskaya I.S."/>
            <person name="Naumoff D.G."/>
            <person name="Miroshnikov K."/>
            <person name="Ivanova A."/>
            <person name="Philippov D.A."/>
            <person name="Hakobyan A."/>
            <person name="Rijpstra I.C."/>
            <person name="Sinninghe Damste J.S."/>
            <person name="Liesack W."/>
            <person name="Dedysh S.N."/>
        </authorList>
    </citation>
    <scope>NUCLEOTIDE SEQUENCE [LARGE SCALE GENOMIC DNA]</scope>
    <source>
        <strain evidence="11">PX52</strain>
    </source>
</reference>
<gene>
    <name evidence="10" type="ORF">PX52LOC_01418</name>
</gene>
<dbReference type="GO" id="GO:0031071">
    <property type="term" value="F:cysteine desulfurase activity"/>
    <property type="evidence" value="ECO:0007669"/>
    <property type="project" value="UniProtKB-EC"/>
</dbReference>
<sequence>MVDGERVFARRANGYRMAAITMLYLDHNATTPVLPAAWDAMRPLMAEAFGNPSSSHAAGRQARRHLEDAREKVAALLGALPEEVVFTSGATEANNIALFGLCGEPPGRIVASPLEHPCVTEPLKQLAARGFEIEWLKADARGVVERRELAPRVLTSLQLANHETGAIQPVRAFAELGPVHTDAAQAVGKIPVNLRGLGVTALTLSGHKFRGPKGVGALLLRKGTLLRPLQFGGHQQRGHRPGTEPVALAVGMAVALDHAVKAMSDTAASLARLRQRLLDRLRAAVPPVVVNGPLPGEADSLPTTLNLSFPSCRADLLMMSLDLAGVACSIGSACSSGSLLPSPVLIAMGVPDDVLKSAVRFSLGETTTEAEMDEAAGRIIASVNAIRAAKL</sequence>
<name>A0A5C1ABX5_9BACT</name>
<dbReference type="Gene3D" id="1.10.260.50">
    <property type="match status" value="1"/>
</dbReference>